<keyword evidence="8" id="KW-1185">Reference proteome</keyword>
<dbReference type="Pfam" id="PF03514">
    <property type="entry name" value="GRAS"/>
    <property type="match status" value="1"/>
</dbReference>
<gene>
    <name evidence="7" type="ORF">HS088_TW02G00159</name>
</gene>
<comment type="similarity">
    <text evidence="5">Belongs to the GRAS family.</text>
</comment>
<evidence type="ECO:0000313" key="7">
    <source>
        <dbReference type="EMBL" id="KAF5751149.1"/>
    </source>
</evidence>
<evidence type="ECO:0000256" key="4">
    <source>
        <dbReference type="ARBA" id="ARBA00023242"/>
    </source>
</evidence>
<comment type="subcellular location">
    <subcellularLocation>
        <location evidence="1">Nucleus</location>
    </subcellularLocation>
</comment>
<evidence type="ECO:0000256" key="2">
    <source>
        <dbReference type="ARBA" id="ARBA00023015"/>
    </source>
</evidence>
<dbReference type="Proteomes" id="UP000593562">
    <property type="component" value="Unassembled WGS sequence"/>
</dbReference>
<evidence type="ECO:0000256" key="6">
    <source>
        <dbReference type="SAM" id="MobiDB-lite"/>
    </source>
</evidence>
<dbReference type="EMBL" id="JAAARO010000002">
    <property type="protein sequence ID" value="KAF5751149.1"/>
    <property type="molecule type" value="Genomic_DNA"/>
</dbReference>
<comment type="caution">
    <text evidence="7">The sequence shown here is derived from an EMBL/GenBank/DDBJ whole genome shotgun (WGS) entry which is preliminary data.</text>
</comment>
<keyword evidence="3" id="KW-0804">Transcription</keyword>
<evidence type="ECO:0000313" key="8">
    <source>
        <dbReference type="Proteomes" id="UP000593562"/>
    </source>
</evidence>
<dbReference type="InParanoid" id="A0A7J7DXZ6"/>
<feature type="short sequence motif" description="VHIID" evidence="5">
    <location>
        <begin position="277"/>
        <end position="281"/>
    </location>
</feature>
<comment type="caution">
    <text evidence="5">Lacks conserved residue(s) required for the propagation of feature annotation.</text>
</comment>
<evidence type="ECO:0000256" key="1">
    <source>
        <dbReference type="ARBA" id="ARBA00004123"/>
    </source>
</evidence>
<evidence type="ECO:0000256" key="5">
    <source>
        <dbReference type="PROSITE-ProRule" id="PRU01191"/>
    </source>
</evidence>
<feature type="region of interest" description="Disordered" evidence="6">
    <location>
        <begin position="71"/>
        <end position="158"/>
    </location>
</feature>
<feature type="compositionally biased region" description="Basic and acidic residues" evidence="6">
    <location>
        <begin position="93"/>
        <end position="103"/>
    </location>
</feature>
<feature type="compositionally biased region" description="Low complexity" evidence="6">
    <location>
        <begin position="80"/>
        <end position="92"/>
    </location>
</feature>
<keyword evidence="2" id="KW-0805">Transcription regulation</keyword>
<keyword evidence="4" id="KW-0539">Nucleus</keyword>
<reference evidence="7 8" key="1">
    <citation type="journal article" date="2020" name="Nat. Commun.">
        <title>Genome of Tripterygium wilfordii and identification of cytochrome P450 involved in triptolide biosynthesis.</title>
        <authorList>
            <person name="Tu L."/>
            <person name="Su P."/>
            <person name="Zhang Z."/>
            <person name="Gao L."/>
            <person name="Wang J."/>
            <person name="Hu T."/>
            <person name="Zhou J."/>
            <person name="Zhang Y."/>
            <person name="Zhao Y."/>
            <person name="Liu Y."/>
            <person name="Song Y."/>
            <person name="Tong Y."/>
            <person name="Lu Y."/>
            <person name="Yang J."/>
            <person name="Xu C."/>
            <person name="Jia M."/>
            <person name="Peters R.J."/>
            <person name="Huang L."/>
            <person name="Gao W."/>
        </authorList>
    </citation>
    <scope>NUCLEOTIDE SEQUENCE [LARGE SCALE GENOMIC DNA]</scope>
    <source>
        <strain evidence="8">cv. XIE 37</strain>
        <tissue evidence="7">Leaf</tissue>
    </source>
</reference>
<feature type="region of interest" description="SAW" evidence="5">
    <location>
        <begin position="465"/>
        <end position="542"/>
    </location>
</feature>
<accession>A0A7J7DXZ6</accession>
<protein>
    <submittedName>
        <fullName evidence="7">Nodulation-signaling pathway 1 protein isoform X1</fullName>
    </submittedName>
</protein>
<dbReference type="PROSITE" id="PS50985">
    <property type="entry name" value="GRAS"/>
    <property type="match status" value="1"/>
</dbReference>
<dbReference type="PANTHER" id="PTHR31636">
    <property type="entry name" value="OSJNBA0084A10.13 PROTEIN-RELATED"/>
    <property type="match status" value="1"/>
</dbReference>
<feature type="compositionally biased region" description="Low complexity" evidence="6">
    <location>
        <begin position="142"/>
        <end position="156"/>
    </location>
</feature>
<dbReference type="FunCoup" id="A0A7J7DXZ6">
    <property type="interactions" value="57"/>
</dbReference>
<evidence type="ECO:0000256" key="3">
    <source>
        <dbReference type="ARBA" id="ARBA00023163"/>
    </source>
</evidence>
<organism evidence="7 8">
    <name type="scientific">Tripterygium wilfordii</name>
    <name type="common">Thunder God vine</name>
    <dbReference type="NCBI Taxonomy" id="458696"/>
    <lineage>
        <taxon>Eukaryota</taxon>
        <taxon>Viridiplantae</taxon>
        <taxon>Streptophyta</taxon>
        <taxon>Embryophyta</taxon>
        <taxon>Tracheophyta</taxon>
        <taxon>Spermatophyta</taxon>
        <taxon>Magnoliopsida</taxon>
        <taxon>eudicotyledons</taxon>
        <taxon>Gunneridae</taxon>
        <taxon>Pentapetalae</taxon>
        <taxon>rosids</taxon>
        <taxon>fabids</taxon>
        <taxon>Celastrales</taxon>
        <taxon>Celastraceae</taxon>
        <taxon>Tripterygium</taxon>
    </lineage>
</organism>
<dbReference type="AlphaFoldDB" id="A0A7J7DXZ6"/>
<sequence>MTIEEPEPNPTTDHVVDWLEDSVSFFSSLLDDPYSGDISTCWWDQSQDAGHDFINTSTTSFNSSTTYCTNNITTSPPPADSVVPKNSPPSDSSNKRKAPDDQVLKASLSLHQRKSNGRRINKERDGDGVVQEVVAAKKSMGNKKSTGKATGNNGNNKEGRWAEQLLNPCAAAITAGNLSRVQHLLYVLHELASSTGDANHRLAAHGLRALTHHLSSSTSSSSPPIGNTTFASTEPRFFQRSLLKFYEVSPWFSFPNNIANASILQILSGESDQTRNLHILDIGVSHGVQWPTLLEALTRRSGGPPPLVRITVVSATIEAHQNTETPFSIGPPGDNFSSRLLAFAKSMNINLQIDKLDNYPLQNLDAHIINTSSDETLIVCAQFRLHHLNHNIPDERSAFFKALTSLEPKGVILGENNMDCSCSTCGDFATGFAQQVEYLWRFLDSTSSAFKGRESEERRVLEGEAAKAMTNPSEMNEGKDKWCERMRGAGFVGEILGEDAIDGARALLRKYDSNWEMRVEEKDRCVGLWWKGQPVSFCSLWKLNMKLEGS</sequence>
<dbReference type="InterPro" id="IPR005202">
    <property type="entry name" value="TF_GRAS"/>
</dbReference>
<proteinExistence type="inferred from homology"/>
<dbReference type="OrthoDB" id="1908565at2759"/>
<name>A0A7J7DXZ6_TRIWF</name>
<dbReference type="GO" id="GO:0005634">
    <property type="term" value="C:nucleus"/>
    <property type="evidence" value="ECO:0007669"/>
    <property type="project" value="UniProtKB-SubCell"/>
</dbReference>